<reference evidence="1" key="1">
    <citation type="submission" date="2024-07" db="EMBL/GenBank/DDBJ databases">
        <authorList>
            <person name="Biller S.J."/>
        </authorList>
    </citation>
    <scope>NUCLEOTIDE SEQUENCE</scope>
    <source>
        <strain evidence="1">WC2420</strain>
    </source>
</reference>
<accession>A0AB39VXL9</accession>
<proteinExistence type="predicted"/>
<dbReference type="AlphaFoldDB" id="A0AB39VXL9"/>
<protein>
    <recommendedName>
        <fullName evidence="2">Secreted protein</fullName>
    </recommendedName>
</protein>
<evidence type="ECO:0000313" key="1">
    <source>
        <dbReference type="EMBL" id="XDU74684.1"/>
    </source>
</evidence>
<dbReference type="EMBL" id="CP165628">
    <property type="protein sequence ID" value="XDU74684.1"/>
    <property type="molecule type" value="Genomic_DNA"/>
</dbReference>
<evidence type="ECO:0008006" key="2">
    <source>
        <dbReference type="Google" id="ProtNLM"/>
    </source>
</evidence>
<organism evidence="1">
    <name type="scientific">Rouxiella sp. WC2420</name>
    <dbReference type="NCBI Taxonomy" id="3234145"/>
    <lineage>
        <taxon>Bacteria</taxon>
        <taxon>Pseudomonadati</taxon>
        <taxon>Pseudomonadota</taxon>
        <taxon>Gammaproteobacteria</taxon>
        <taxon>Enterobacterales</taxon>
        <taxon>Yersiniaceae</taxon>
        <taxon>Rouxiella</taxon>
    </lineage>
</organism>
<name>A0AB39VXL9_9GAMM</name>
<gene>
    <name evidence="1" type="ORF">AB3G37_11640</name>
</gene>
<dbReference type="RefSeq" id="WP_369790797.1">
    <property type="nucleotide sequence ID" value="NZ_CP165628.1"/>
</dbReference>
<sequence>MKHPAFLLILQFQNYGGAQAPPAGWLAVSWELSSLGFIDSARLMMIYYANMTVRLQVNGGIKALHLAGRLATLLIKLTIKL</sequence>